<feature type="domain" description="CRISPR type III-associated protein" evidence="7">
    <location>
        <begin position="10"/>
        <end position="254"/>
    </location>
</feature>
<reference evidence="8 9" key="1">
    <citation type="submission" date="2021-03" db="EMBL/GenBank/DDBJ databases">
        <title>Thermosipho ferrireducens sp.nov., an anaerobic thermophilic iron-reducing bacterium isolated from a deep-sea hydrothermal sulfide deposits.</title>
        <authorList>
            <person name="Zeng X."/>
            <person name="Chen Y."/>
            <person name="Shao Z."/>
        </authorList>
    </citation>
    <scope>NUCLEOTIDE SEQUENCE [LARGE SCALE GENOMIC DNA]</scope>
    <source>
        <strain evidence="8 9">JL129W03</strain>
    </source>
</reference>
<evidence type="ECO:0000256" key="6">
    <source>
        <dbReference type="ARBA" id="ARBA00031720"/>
    </source>
</evidence>
<sequence length="346" mass="40454">MKIKKYKYELEIITPLAICSGEVIQSFEVIKDGNSAYVLDFQKLMSQEENFLNYLIEYPEILESSEEIKKVLRFFNVDYSKYIKHSLKGYLPRNLRINEFVKTAGRPYIPGSSLKGAIRTFLIKGTKYTEKYSVKLFKTSYGKSKFFDDTVDRELFGTPNESPFRMLKIFDSETIDVKNLKVKMIEVVKLNENKKSIPLYYEVLDKGIKLRGEIVIDYRFMNSNFIKNSEILDNFVERLKKGYEDYVDHELSILERYKVLPLLKFYKYLSSIKLSENQFLVQLGASTGFYSKTLVKSMDSKSIGNLKKILGNRGRKISVKLFPKTRRVIKEGNYWIPLGWAKITLN</sequence>
<dbReference type="PANTHER" id="PTHR38007">
    <property type="entry name" value="CRISPR SYSTEM CMS PROTEIN CSM5"/>
    <property type="match status" value="1"/>
</dbReference>
<dbReference type="Pfam" id="PF03787">
    <property type="entry name" value="RAMPs"/>
    <property type="match status" value="1"/>
</dbReference>
<name>A0ABX7S954_9BACT</name>
<comment type="similarity">
    <text evidence="2">Belongs to the CRISPR-associated Csm5 family.</text>
</comment>
<evidence type="ECO:0000259" key="7">
    <source>
        <dbReference type="Pfam" id="PF03787"/>
    </source>
</evidence>
<dbReference type="EMBL" id="CP071446">
    <property type="protein sequence ID" value="QTA38789.1"/>
    <property type="molecule type" value="Genomic_DNA"/>
</dbReference>
<evidence type="ECO:0000256" key="1">
    <source>
        <dbReference type="ARBA" id="ARBA00003088"/>
    </source>
</evidence>
<keyword evidence="5" id="KW-0051">Antiviral defense</keyword>
<evidence type="ECO:0000313" key="9">
    <source>
        <dbReference type="Proteomes" id="UP000671862"/>
    </source>
</evidence>
<protein>
    <recommendedName>
        <fullName evidence="3">CRISPR system Cms protein Csm5</fullName>
    </recommendedName>
    <alternativeName>
        <fullName evidence="6">CRISPR type III A-associated protein Csm5</fullName>
    </alternativeName>
</protein>
<keyword evidence="4" id="KW-0694">RNA-binding</keyword>
<evidence type="ECO:0000256" key="5">
    <source>
        <dbReference type="ARBA" id="ARBA00023118"/>
    </source>
</evidence>
<dbReference type="InterPro" id="IPR010173">
    <property type="entry name" value="CRISPR-assoc_Csm5"/>
</dbReference>
<evidence type="ECO:0000256" key="4">
    <source>
        <dbReference type="ARBA" id="ARBA00022884"/>
    </source>
</evidence>
<dbReference type="Proteomes" id="UP000671862">
    <property type="component" value="Chromosome"/>
</dbReference>
<gene>
    <name evidence="8" type="primary">csm5</name>
    <name evidence="8" type="ORF">JYK00_04585</name>
</gene>
<dbReference type="RefSeq" id="WP_207567506.1">
    <property type="nucleotide sequence ID" value="NZ_CP071446.1"/>
</dbReference>
<dbReference type="PANTHER" id="PTHR38007:SF1">
    <property type="entry name" value="CRISPR SYSTEM CMS PROTEIN CSM5"/>
    <property type="match status" value="1"/>
</dbReference>
<dbReference type="NCBIfam" id="TIGR01899">
    <property type="entry name" value="cas_TM1807_csm5"/>
    <property type="match status" value="1"/>
</dbReference>
<organism evidence="8 9">
    <name type="scientific">Thermosipho ferrireducens</name>
    <dbReference type="NCBI Taxonomy" id="2571116"/>
    <lineage>
        <taxon>Bacteria</taxon>
        <taxon>Thermotogati</taxon>
        <taxon>Thermotogota</taxon>
        <taxon>Thermotogae</taxon>
        <taxon>Thermotogales</taxon>
        <taxon>Fervidobacteriaceae</taxon>
        <taxon>Thermosipho</taxon>
    </lineage>
</organism>
<dbReference type="InterPro" id="IPR005537">
    <property type="entry name" value="RAMP_III_fam"/>
</dbReference>
<proteinExistence type="inferred from homology"/>
<evidence type="ECO:0000313" key="8">
    <source>
        <dbReference type="EMBL" id="QTA38789.1"/>
    </source>
</evidence>
<keyword evidence="9" id="KW-1185">Reference proteome</keyword>
<comment type="function">
    <text evidence="1">This subunit might be involved in maturation of a crRNA intermediate to its mature form.</text>
</comment>
<evidence type="ECO:0000256" key="2">
    <source>
        <dbReference type="ARBA" id="ARBA00006680"/>
    </source>
</evidence>
<evidence type="ECO:0000256" key="3">
    <source>
        <dbReference type="ARBA" id="ARBA00016113"/>
    </source>
</evidence>
<accession>A0ABX7S954</accession>